<accession>A0A1I7KIS8</accession>
<keyword evidence="6" id="KW-0016">Alginate biosynthesis</keyword>
<evidence type="ECO:0000256" key="4">
    <source>
        <dbReference type="ARBA" id="ARBA00022729"/>
    </source>
</evidence>
<dbReference type="SUPFAM" id="SSF52266">
    <property type="entry name" value="SGNH hydrolase"/>
    <property type="match status" value="1"/>
</dbReference>
<evidence type="ECO:0000259" key="8">
    <source>
        <dbReference type="Pfam" id="PF16822"/>
    </source>
</evidence>
<dbReference type="InterPro" id="IPR031811">
    <property type="entry name" value="ALGX/ALGJ_SGNH-like"/>
</dbReference>
<dbReference type="EMBL" id="FPCA01000005">
    <property type="protein sequence ID" value="SFU97340.1"/>
    <property type="molecule type" value="Genomic_DNA"/>
</dbReference>
<dbReference type="AlphaFoldDB" id="A0A1I7KIS8"/>
<evidence type="ECO:0000313" key="9">
    <source>
        <dbReference type="EMBL" id="SFU97340.1"/>
    </source>
</evidence>
<dbReference type="STRING" id="388950.GCA_001611675_03127"/>
<evidence type="ECO:0000256" key="2">
    <source>
        <dbReference type="ARBA" id="ARBA00005182"/>
    </source>
</evidence>
<dbReference type="GO" id="GO:0016740">
    <property type="term" value="F:transferase activity"/>
    <property type="evidence" value="ECO:0007669"/>
    <property type="project" value="UniProtKB-KW"/>
</dbReference>
<feature type="domain" description="AlgX/AlgJ SGNH hydrolase-like" evidence="8">
    <location>
        <begin position="243"/>
        <end position="356"/>
    </location>
</feature>
<dbReference type="Pfam" id="PF16822">
    <property type="entry name" value="ALGX"/>
    <property type="match status" value="1"/>
</dbReference>
<dbReference type="RefSeq" id="WP_068839018.1">
    <property type="nucleotide sequence ID" value="NZ_BMXC01000007.1"/>
</dbReference>
<organism evidence="9 10">
    <name type="scientific">Pontibacter akesuensis</name>
    <dbReference type="NCBI Taxonomy" id="388950"/>
    <lineage>
        <taxon>Bacteria</taxon>
        <taxon>Pseudomonadati</taxon>
        <taxon>Bacteroidota</taxon>
        <taxon>Cytophagia</taxon>
        <taxon>Cytophagales</taxon>
        <taxon>Hymenobacteraceae</taxon>
        <taxon>Pontibacter</taxon>
    </lineage>
</organism>
<keyword evidence="7" id="KW-1133">Transmembrane helix</keyword>
<sequence length="379" mass="43529">MTTASKKQEVKRLLKKLGLLALPFVLWPLIEVFVLPMNFFTFRIWETISVNTMRIMSGPFYPNIHMKMVEEGELAPRTPYAQKRPVEWYTDAYGYRNRDLENDVLLIGDSNITGAKLSQDETLAEVLEQRLNRPVYSFAPATMNRFLATDRFVKDPPHLVIVSSIERRVPGLPAVGANGFQSEVRDMTGTFISNSSFLTSLAVTADRISKLGLYHRTLADIERALGKKEYISYNNEFFIEGDTANRTYSEEEIEQIADVLQGYQKALQERGIQFLFLPIPNKENIYYQLLPSKKKATFLPRLYAKLEERGVPYVDLQESFNKLYQQEQVQLYPADDAHWNEVAVKVAAKLLTQHATVAELKVEKNRSDEQSMLVNLKNE</sequence>
<evidence type="ECO:0000256" key="5">
    <source>
        <dbReference type="ARBA" id="ARBA00022764"/>
    </source>
</evidence>
<dbReference type="OrthoDB" id="846451at2"/>
<keyword evidence="7" id="KW-0472">Membrane</keyword>
<proteinExistence type="predicted"/>
<dbReference type="InterPro" id="IPR036514">
    <property type="entry name" value="SGNH_hydro_sf"/>
</dbReference>
<dbReference type="GO" id="GO:0016788">
    <property type="term" value="F:hydrolase activity, acting on ester bonds"/>
    <property type="evidence" value="ECO:0007669"/>
    <property type="project" value="UniProtKB-ARBA"/>
</dbReference>
<reference evidence="10" key="1">
    <citation type="submission" date="2016-10" db="EMBL/GenBank/DDBJ databases">
        <authorList>
            <person name="Varghese N."/>
        </authorList>
    </citation>
    <scope>NUCLEOTIDE SEQUENCE [LARGE SCALE GENOMIC DNA]</scope>
    <source>
        <strain evidence="10">DSM 18820</strain>
    </source>
</reference>
<protein>
    <submittedName>
        <fullName evidence="9">SGNH hydrolase-like domain-containing protein, acetyltransferase AlgX</fullName>
    </submittedName>
</protein>
<dbReference type="GO" id="GO:0042121">
    <property type="term" value="P:alginic acid biosynthetic process"/>
    <property type="evidence" value="ECO:0007669"/>
    <property type="project" value="UniProtKB-UniPathway"/>
</dbReference>
<evidence type="ECO:0000256" key="1">
    <source>
        <dbReference type="ARBA" id="ARBA00004418"/>
    </source>
</evidence>
<evidence type="ECO:0000256" key="3">
    <source>
        <dbReference type="ARBA" id="ARBA00022679"/>
    </source>
</evidence>
<feature type="transmembrane region" description="Helical" evidence="7">
    <location>
        <begin position="20"/>
        <end position="45"/>
    </location>
</feature>
<gene>
    <name evidence="9" type="ORF">SAMN04487941_3791</name>
</gene>
<dbReference type="Proteomes" id="UP000182491">
    <property type="component" value="Unassembled WGS sequence"/>
</dbReference>
<keyword evidence="10" id="KW-1185">Reference proteome</keyword>
<comment type="subcellular location">
    <subcellularLocation>
        <location evidence="1">Periplasm</location>
    </subcellularLocation>
</comment>
<evidence type="ECO:0000256" key="6">
    <source>
        <dbReference type="ARBA" id="ARBA00022841"/>
    </source>
</evidence>
<comment type="pathway">
    <text evidence="2">Glycan biosynthesis; alginate biosynthesis.</text>
</comment>
<evidence type="ECO:0000313" key="10">
    <source>
        <dbReference type="Proteomes" id="UP000182491"/>
    </source>
</evidence>
<evidence type="ECO:0000256" key="7">
    <source>
        <dbReference type="SAM" id="Phobius"/>
    </source>
</evidence>
<keyword evidence="4" id="KW-0732">Signal</keyword>
<keyword evidence="9" id="KW-0378">Hydrolase</keyword>
<name>A0A1I7KIS8_9BACT</name>
<dbReference type="Gene3D" id="3.40.50.1110">
    <property type="entry name" value="SGNH hydrolase"/>
    <property type="match status" value="1"/>
</dbReference>
<dbReference type="UniPathway" id="UPA00286"/>
<keyword evidence="7" id="KW-0812">Transmembrane</keyword>
<keyword evidence="3 9" id="KW-0808">Transferase</keyword>
<dbReference type="GO" id="GO:0042597">
    <property type="term" value="C:periplasmic space"/>
    <property type="evidence" value="ECO:0007669"/>
    <property type="project" value="UniProtKB-SubCell"/>
</dbReference>
<keyword evidence="5" id="KW-0574">Periplasm</keyword>